<dbReference type="AlphaFoldDB" id="A0A8A1LQD8"/>
<dbReference type="EMBL" id="CP069105">
    <property type="protein sequence ID" value="QSS55590.1"/>
    <property type="molecule type" value="Genomic_DNA"/>
</dbReference>
<gene>
    <name evidence="2" type="ORF">I7I53_03509</name>
</gene>
<feature type="compositionally biased region" description="Basic residues" evidence="1">
    <location>
        <begin position="39"/>
        <end position="51"/>
    </location>
</feature>
<reference evidence="2" key="1">
    <citation type="submission" date="2021-01" db="EMBL/GenBank/DDBJ databases">
        <title>Chromosome-level genome assembly of a human fungal pathogen reveals clustering of transcriptionally co-regulated genes.</title>
        <authorList>
            <person name="Voorhies M."/>
            <person name="Cohen S."/>
            <person name="Shea T.P."/>
            <person name="Petrus S."/>
            <person name="Munoz J.F."/>
            <person name="Poplawski S."/>
            <person name="Goldman W.E."/>
            <person name="Michael T."/>
            <person name="Cuomo C.A."/>
            <person name="Sil A."/>
            <person name="Beyhan S."/>
        </authorList>
    </citation>
    <scope>NUCLEOTIDE SEQUENCE</scope>
    <source>
        <strain evidence="2">H88</strain>
    </source>
</reference>
<accession>A0A8A1LQD8</accession>
<name>A0A8A1LQD8_AJEC8</name>
<feature type="region of interest" description="Disordered" evidence="1">
    <location>
        <begin position="37"/>
        <end position="56"/>
    </location>
</feature>
<dbReference type="Proteomes" id="UP000663419">
    <property type="component" value="Chromosome 4"/>
</dbReference>
<sequence>MFKLTIRPSSLRFLQCSFTSSTVFGRVVSLEKKDEVYKSGRKKQRTRRQPHQKPPEEQSMLFRVRIAFPIEICWYQALGSVDNFYCIPFVLCHPSEWYPQLLPSLRLSR</sequence>
<proteinExistence type="predicted"/>
<protein>
    <submittedName>
        <fullName evidence="2">Uncharacterized protein</fullName>
    </submittedName>
</protein>
<evidence type="ECO:0000313" key="3">
    <source>
        <dbReference type="Proteomes" id="UP000663419"/>
    </source>
</evidence>
<organism evidence="2 3">
    <name type="scientific">Ajellomyces capsulatus (strain H88)</name>
    <name type="common">Darling's disease fungus</name>
    <name type="synonym">Histoplasma capsulatum</name>
    <dbReference type="NCBI Taxonomy" id="544711"/>
    <lineage>
        <taxon>Eukaryota</taxon>
        <taxon>Fungi</taxon>
        <taxon>Dikarya</taxon>
        <taxon>Ascomycota</taxon>
        <taxon>Pezizomycotina</taxon>
        <taxon>Eurotiomycetes</taxon>
        <taxon>Eurotiomycetidae</taxon>
        <taxon>Onygenales</taxon>
        <taxon>Ajellomycetaceae</taxon>
        <taxon>Histoplasma</taxon>
    </lineage>
</organism>
<evidence type="ECO:0000313" key="2">
    <source>
        <dbReference type="EMBL" id="QSS55590.1"/>
    </source>
</evidence>
<dbReference type="VEuPathDB" id="FungiDB:I7I53_03509"/>
<evidence type="ECO:0000256" key="1">
    <source>
        <dbReference type="SAM" id="MobiDB-lite"/>
    </source>
</evidence>